<evidence type="ECO:0000259" key="1">
    <source>
        <dbReference type="Pfam" id="PF26173"/>
    </source>
</evidence>
<feature type="domain" description="NPHP4 SK-like" evidence="1">
    <location>
        <begin position="37"/>
        <end position="62"/>
    </location>
</feature>
<dbReference type="Pfam" id="PF26173">
    <property type="entry name" value="NPHP4_SK"/>
    <property type="match status" value="1"/>
</dbReference>
<sequence length="71" mass="8172">RNARRARRLPEIDSELARLLQSTMREVGGAALHQQAEAKEVRQRKIDRMAAVRQHEEHRATPPFQDSSNVT</sequence>
<dbReference type="InterPro" id="IPR058764">
    <property type="entry name" value="NPHP4_SK"/>
</dbReference>
<protein>
    <recommendedName>
        <fullName evidence="1">NPHP4 SK-like domain-containing protein</fullName>
    </recommendedName>
</protein>
<name>A0ABD0QIL3_CIRMR</name>
<dbReference type="AlphaFoldDB" id="A0ABD0QIL3"/>
<reference evidence="2 3" key="1">
    <citation type="submission" date="2024-05" db="EMBL/GenBank/DDBJ databases">
        <title>Genome sequencing and assembly of Indian major carp, Cirrhinus mrigala (Hamilton, 1822).</title>
        <authorList>
            <person name="Mohindra V."/>
            <person name="Chowdhury L.M."/>
            <person name="Lal K."/>
            <person name="Jena J.K."/>
        </authorList>
    </citation>
    <scope>NUCLEOTIDE SEQUENCE [LARGE SCALE GENOMIC DNA]</scope>
    <source>
        <strain evidence="2">CM1030</strain>
        <tissue evidence="2">Blood</tissue>
    </source>
</reference>
<feature type="non-terminal residue" evidence="2">
    <location>
        <position position="71"/>
    </location>
</feature>
<evidence type="ECO:0000313" key="3">
    <source>
        <dbReference type="Proteomes" id="UP001529510"/>
    </source>
</evidence>
<dbReference type="Proteomes" id="UP001529510">
    <property type="component" value="Unassembled WGS sequence"/>
</dbReference>
<organism evidence="2 3">
    <name type="scientific">Cirrhinus mrigala</name>
    <name type="common">Mrigala</name>
    <dbReference type="NCBI Taxonomy" id="683832"/>
    <lineage>
        <taxon>Eukaryota</taxon>
        <taxon>Metazoa</taxon>
        <taxon>Chordata</taxon>
        <taxon>Craniata</taxon>
        <taxon>Vertebrata</taxon>
        <taxon>Euteleostomi</taxon>
        <taxon>Actinopterygii</taxon>
        <taxon>Neopterygii</taxon>
        <taxon>Teleostei</taxon>
        <taxon>Ostariophysi</taxon>
        <taxon>Cypriniformes</taxon>
        <taxon>Cyprinidae</taxon>
        <taxon>Labeoninae</taxon>
        <taxon>Labeonini</taxon>
        <taxon>Cirrhinus</taxon>
    </lineage>
</organism>
<proteinExistence type="predicted"/>
<dbReference type="EMBL" id="JAMKFB020000008">
    <property type="protein sequence ID" value="KAL0186060.1"/>
    <property type="molecule type" value="Genomic_DNA"/>
</dbReference>
<evidence type="ECO:0000313" key="2">
    <source>
        <dbReference type="EMBL" id="KAL0186060.1"/>
    </source>
</evidence>
<gene>
    <name evidence="2" type="ORF">M9458_017730</name>
</gene>
<accession>A0ABD0QIL3</accession>
<keyword evidence="3" id="KW-1185">Reference proteome</keyword>
<comment type="caution">
    <text evidence="2">The sequence shown here is derived from an EMBL/GenBank/DDBJ whole genome shotgun (WGS) entry which is preliminary data.</text>
</comment>
<feature type="non-terminal residue" evidence="2">
    <location>
        <position position="1"/>
    </location>
</feature>